<feature type="region of interest" description="Disordered" evidence="1">
    <location>
        <begin position="70"/>
        <end position="214"/>
    </location>
</feature>
<gene>
    <name evidence="2" type="ORF">DUI87_18052</name>
</gene>
<protein>
    <submittedName>
        <fullName evidence="2">Uncharacterized protein</fullName>
    </submittedName>
</protein>
<dbReference type="AlphaFoldDB" id="A0A3M0JVL5"/>
<organism evidence="2 3">
    <name type="scientific">Hirundo rustica rustica</name>
    <dbReference type="NCBI Taxonomy" id="333673"/>
    <lineage>
        <taxon>Eukaryota</taxon>
        <taxon>Metazoa</taxon>
        <taxon>Chordata</taxon>
        <taxon>Craniata</taxon>
        <taxon>Vertebrata</taxon>
        <taxon>Euteleostomi</taxon>
        <taxon>Archelosauria</taxon>
        <taxon>Archosauria</taxon>
        <taxon>Dinosauria</taxon>
        <taxon>Saurischia</taxon>
        <taxon>Theropoda</taxon>
        <taxon>Coelurosauria</taxon>
        <taxon>Aves</taxon>
        <taxon>Neognathae</taxon>
        <taxon>Neoaves</taxon>
        <taxon>Telluraves</taxon>
        <taxon>Australaves</taxon>
        <taxon>Passeriformes</taxon>
        <taxon>Sylvioidea</taxon>
        <taxon>Hirundinidae</taxon>
        <taxon>Hirundo</taxon>
    </lineage>
</organism>
<feature type="region of interest" description="Disordered" evidence="1">
    <location>
        <begin position="1"/>
        <end position="22"/>
    </location>
</feature>
<evidence type="ECO:0000256" key="1">
    <source>
        <dbReference type="SAM" id="MobiDB-lite"/>
    </source>
</evidence>
<proteinExistence type="predicted"/>
<feature type="compositionally biased region" description="Basic and acidic residues" evidence="1">
    <location>
        <begin position="70"/>
        <end position="173"/>
    </location>
</feature>
<dbReference type="Proteomes" id="UP000269221">
    <property type="component" value="Unassembled WGS sequence"/>
</dbReference>
<dbReference type="EMBL" id="QRBI01000123">
    <property type="protein sequence ID" value="RMC04878.1"/>
    <property type="molecule type" value="Genomic_DNA"/>
</dbReference>
<accession>A0A3M0JVL5</accession>
<comment type="caution">
    <text evidence="2">The sequence shown here is derived from an EMBL/GenBank/DDBJ whole genome shotgun (WGS) entry which is preliminary data.</text>
</comment>
<reference evidence="2 3" key="1">
    <citation type="submission" date="2018-07" db="EMBL/GenBank/DDBJ databases">
        <title>A high quality draft genome assembly of the barn swallow (H. rustica rustica).</title>
        <authorList>
            <person name="Formenti G."/>
            <person name="Chiara M."/>
            <person name="Poveda L."/>
            <person name="Francoijs K.-J."/>
            <person name="Bonisoli-Alquati A."/>
            <person name="Canova L."/>
            <person name="Gianfranceschi L."/>
            <person name="Horner D.S."/>
            <person name="Saino N."/>
        </authorList>
    </citation>
    <scope>NUCLEOTIDE SEQUENCE [LARGE SCALE GENOMIC DNA]</scope>
    <source>
        <strain evidence="2">Chelidonia</strain>
        <tissue evidence="2">Blood</tissue>
    </source>
</reference>
<evidence type="ECO:0000313" key="3">
    <source>
        <dbReference type="Proteomes" id="UP000269221"/>
    </source>
</evidence>
<sequence>MQLVAVQDWGPSSSSSSSPHGAMRGNALNRIFLCEDVEFCGKGTSVSPWASAQRARGEEKQWICVRKKKREECKVRGASGEERENEERRGRGEERRGEERRGEERRGEERRGEERRGEERRGEERRGEERRGEERRGEERRGEERRGEERRGEERRGEERRGGRGRGRGEGEALPRSVGIFQEPCPRIPEGPPKSVAPSCTPQGANRPANRCKE</sequence>
<name>A0A3M0JVL5_HIRRU</name>
<evidence type="ECO:0000313" key="2">
    <source>
        <dbReference type="EMBL" id="RMC04878.1"/>
    </source>
</evidence>
<keyword evidence="3" id="KW-1185">Reference proteome</keyword>